<feature type="region of interest" description="Disordered" evidence="1">
    <location>
        <begin position="1"/>
        <end position="21"/>
    </location>
</feature>
<reference evidence="2 3" key="1">
    <citation type="submission" date="2012-10" db="EMBL/GenBank/DDBJ databases">
        <title>Genome sequencing of Tanticharoenia sakaeratensis NBRC 103193.</title>
        <authorList>
            <person name="Azuma Y."/>
            <person name="Hadano H."/>
            <person name="Hirakawa H."/>
            <person name="Matsushita K."/>
        </authorList>
    </citation>
    <scope>NUCLEOTIDE SEQUENCE [LARGE SCALE GENOMIC DNA]</scope>
    <source>
        <strain evidence="2 3">NBRC 103193</strain>
    </source>
</reference>
<sequence>MTPFGSLDRAEDGSPSRRAFPNPPALLRAAFGVTLHGDVYERASDLRLKFPLGPKRRTRLADIRKRGVLFIHVPKNAGTSISSILYGRSMRHETIRYYRHADRRLDMPSFAIWREPVERFCSAFDFVRNGGGRNVRLDPTFARRYAGFQTVDDALDHLEQVSSPYRMDYVFRPQSWFVCDSDGRLAVDMLFSLRDVAALPQRIEALRDHAIPHLNTTARSAQTITTAQRRRIERLYGADEDLRARLEKF</sequence>
<evidence type="ECO:0008006" key="4">
    <source>
        <dbReference type="Google" id="ProtNLM"/>
    </source>
</evidence>
<dbReference type="GO" id="GO:0016020">
    <property type="term" value="C:membrane"/>
    <property type="evidence" value="ECO:0007669"/>
    <property type="project" value="InterPro"/>
</dbReference>
<evidence type="ECO:0000313" key="2">
    <source>
        <dbReference type="EMBL" id="GAN53092.1"/>
    </source>
</evidence>
<dbReference type="InterPro" id="IPR005331">
    <property type="entry name" value="Sulfotransferase"/>
</dbReference>
<dbReference type="GO" id="GO:0008146">
    <property type="term" value="F:sulfotransferase activity"/>
    <property type="evidence" value="ECO:0007669"/>
    <property type="project" value="InterPro"/>
</dbReference>
<name>A0A0D6MHI8_9PROT</name>
<organism evidence="2 3">
    <name type="scientific">Tanticharoenia sakaeratensis NBRC 103193</name>
    <dbReference type="NCBI Taxonomy" id="1231623"/>
    <lineage>
        <taxon>Bacteria</taxon>
        <taxon>Pseudomonadati</taxon>
        <taxon>Pseudomonadota</taxon>
        <taxon>Alphaproteobacteria</taxon>
        <taxon>Acetobacterales</taxon>
        <taxon>Acetobacteraceae</taxon>
        <taxon>Tanticharoenia</taxon>
    </lineage>
</organism>
<dbReference type="Pfam" id="PF03567">
    <property type="entry name" value="Sulfotransfer_2"/>
    <property type="match status" value="1"/>
</dbReference>
<dbReference type="EMBL" id="BALE01000005">
    <property type="protein sequence ID" value="GAN53092.1"/>
    <property type="molecule type" value="Genomic_DNA"/>
</dbReference>
<proteinExistence type="predicted"/>
<keyword evidence="3" id="KW-1185">Reference proteome</keyword>
<dbReference type="InterPro" id="IPR027417">
    <property type="entry name" value="P-loop_NTPase"/>
</dbReference>
<dbReference type="Gene3D" id="3.40.50.300">
    <property type="entry name" value="P-loop containing nucleotide triphosphate hydrolases"/>
    <property type="match status" value="1"/>
</dbReference>
<evidence type="ECO:0000313" key="3">
    <source>
        <dbReference type="Proteomes" id="UP000032679"/>
    </source>
</evidence>
<dbReference type="STRING" id="1231623.Tasa_005_007"/>
<dbReference type="AlphaFoldDB" id="A0A0D6MHI8"/>
<accession>A0A0D6MHI8</accession>
<protein>
    <recommendedName>
        <fullName evidence="4">Sulfotransferase family protein</fullName>
    </recommendedName>
</protein>
<comment type="caution">
    <text evidence="2">The sequence shown here is derived from an EMBL/GenBank/DDBJ whole genome shotgun (WGS) entry which is preliminary data.</text>
</comment>
<evidence type="ECO:0000256" key="1">
    <source>
        <dbReference type="SAM" id="MobiDB-lite"/>
    </source>
</evidence>
<gene>
    <name evidence="2" type="ORF">Tasa_005_007</name>
</gene>
<dbReference type="Proteomes" id="UP000032679">
    <property type="component" value="Unassembled WGS sequence"/>
</dbReference>